<evidence type="ECO:0000313" key="3">
    <source>
        <dbReference type="EMBL" id="GGA85331.1"/>
    </source>
</evidence>
<feature type="region of interest" description="Disordered" evidence="1">
    <location>
        <begin position="34"/>
        <end position="56"/>
    </location>
</feature>
<sequence>MLYWIIFGIVLLIILEEGLYYLFNRLAFNKQPKEQLDNTPVETENTRKQRRLRRKH</sequence>
<evidence type="ECO:0000313" key="4">
    <source>
        <dbReference type="Proteomes" id="UP000613512"/>
    </source>
</evidence>
<evidence type="ECO:0000256" key="2">
    <source>
        <dbReference type="SAM" id="Phobius"/>
    </source>
</evidence>
<gene>
    <name evidence="3" type="ORF">GCM10008025_30460</name>
</gene>
<evidence type="ECO:0000256" key="1">
    <source>
        <dbReference type="SAM" id="MobiDB-lite"/>
    </source>
</evidence>
<keyword evidence="2" id="KW-0812">Transmembrane</keyword>
<reference evidence="3" key="2">
    <citation type="submission" date="2020-09" db="EMBL/GenBank/DDBJ databases">
        <authorList>
            <person name="Sun Q."/>
            <person name="Zhou Y."/>
        </authorList>
    </citation>
    <scope>NUCLEOTIDE SEQUENCE</scope>
    <source>
        <strain evidence="3">CGMCC 1.12408</strain>
    </source>
</reference>
<accession>A0A916S5K8</accession>
<name>A0A916S5K8_9BACI</name>
<keyword evidence="2" id="KW-0472">Membrane</keyword>
<keyword evidence="4" id="KW-1185">Reference proteome</keyword>
<reference evidence="3" key="1">
    <citation type="journal article" date="2014" name="Int. J. Syst. Evol. Microbiol.">
        <title>Complete genome sequence of Corynebacterium casei LMG S-19264T (=DSM 44701T), isolated from a smear-ripened cheese.</title>
        <authorList>
            <consortium name="US DOE Joint Genome Institute (JGI-PGF)"/>
            <person name="Walter F."/>
            <person name="Albersmeier A."/>
            <person name="Kalinowski J."/>
            <person name="Ruckert C."/>
        </authorList>
    </citation>
    <scope>NUCLEOTIDE SEQUENCE</scope>
    <source>
        <strain evidence="3">CGMCC 1.12408</strain>
    </source>
</reference>
<comment type="caution">
    <text evidence="3">The sequence shown here is derived from an EMBL/GenBank/DDBJ whole genome shotgun (WGS) entry which is preliminary data.</text>
</comment>
<dbReference type="EMBL" id="BMEY01000018">
    <property type="protein sequence ID" value="GGA85331.1"/>
    <property type="molecule type" value="Genomic_DNA"/>
</dbReference>
<dbReference type="AlphaFoldDB" id="A0A916S5K8"/>
<dbReference type="Proteomes" id="UP000613512">
    <property type="component" value="Unassembled WGS sequence"/>
</dbReference>
<protein>
    <submittedName>
        <fullName evidence="3">Uncharacterized protein</fullName>
    </submittedName>
</protein>
<feature type="transmembrane region" description="Helical" evidence="2">
    <location>
        <begin position="6"/>
        <end position="23"/>
    </location>
</feature>
<proteinExistence type="predicted"/>
<organism evidence="3 4">
    <name type="scientific">Ornithinibacillus halotolerans</name>
    <dbReference type="NCBI Taxonomy" id="1274357"/>
    <lineage>
        <taxon>Bacteria</taxon>
        <taxon>Bacillati</taxon>
        <taxon>Bacillota</taxon>
        <taxon>Bacilli</taxon>
        <taxon>Bacillales</taxon>
        <taxon>Bacillaceae</taxon>
        <taxon>Ornithinibacillus</taxon>
    </lineage>
</organism>
<dbReference type="RefSeq" id="WP_188385537.1">
    <property type="nucleotide sequence ID" value="NZ_BMEY01000018.1"/>
</dbReference>
<keyword evidence="2" id="KW-1133">Transmembrane helix</keyword>